<dbReference type="AlphaFoldDB" id="A0A1C4AN53"/>
<evidence type="ECO:0000313" key="2">
    <source>
        <dbReference type="EMBL" id="SCB96082.1"/>
    </source>
</evidence>
<protein>
    <submittedName>
        <fullName evidence="2">Transcriptional regulator, contains XRE-family HTH domain</fullName>
    </submittedName>
</protein>
<keyword evidence="3" id="KW-1185">Reference proteome</keyword>
<dbReference type="EMBL" id="FMAQ01000003">
    <property type="protein sequence ID" value="SCB96082.1"/>
    <property type="molecule type" value="Genomic_DNA"/>
</dbReference>
<feature type="domain" description="HTH cro/C1-type" evidence="1">
    <location>
        <begin position="17"/>
        <end position="71"/>
    </location>
</feature>
<dbReference type="InterPro" id="IPR010982">
    <property type="entry name" value="Lambda_DNA-bd_dom_sf"/>
</dbReference>
<dbReference type="Pfam" id="PF01381">
    <property type="entry name" value="HTH_3"/>
    <property type="match status" value="1"/>
</dbReference>
<organism evidence="2 3">
    <name type="scientific">Gilliamella bombicola</name>
    <dbReference type="NCBI Taxonomy" id="1798182"/>
    <lineage>
        <taxon>Bacteria</taxon>
        <taxon>Pseudomonadati</taxon>
        <taxon>Pseudomonadota</taxon>
        <taxon>Gammaproteobacteria</taxon>
        <taxon>Orbales</taxon>
        <taxon>Orbaceae</taxon>
        <taxon>Gilliamella</taxon>
    </lineage>
</organism>
<dbReference type="GO" id="GO:0003677">
    <property type="term" value="F:DNA binding"/>
    <property type="evidence" value="ECO:0007669"/>
    <property type="project" value="InterPro"/>
</dbReference>
<dbReference type="PROSITE" id="PS50943">
    <property type="entry name" value="HTH_CROC1"/>
    <property type="match status" value="1"/>
</dbReference>
<proteinExistence type="predicted"/>
<dbReference type="OrthoDB" id="5683219at2"/>
<dbReference type="SMART" id="SM00530">
    <property type="entry name" value="HTH_XRE"/>
    <property type="match status" value="1"/>
</dbReference>
<evidence type="ECO:0000259" key="1">
    <source>
        <dbReference type="PROSITE" id="PS50943"/>
    </source>
</evidence>
<dbReference type="SUPFAM" id="SSF47413">
    <property type="entry name" value="lambda repressor-like DNA-binding domains"/>
    <property type="match status" value="1"/>
</dbReference>
<dbReference type="InterPro" id="IPR001387">
    <property type="entry name" value="Cro/C1-type_HTH"/>
</dbReference>
<dbReference type="Proteomes" id="UP000199670">
    <property type="component" value="Unassembled WGS sequence"/>
</dbReference>
<sequence length="134" mass="15894">MVKLAASNTDKIVGKRIQLRRKEMDLTVAQLSEKINLSPQQLARYERGENKINFDHFVKIAEHLKTPISWFFIDFDTYLNGSVLNNKIGEQQQSYETKYTDKQHNDLDVRLLQHWRQLSIEQKRAFILFLDTLK</sequence>
<dbReference type="STRING" id="1798182.GA0061081_10355"/>
<dbReference type="CDD" id="cd00093">
    <property type="entry name" value="HTH_XRE"/>
    <property type="match status" value="1"/>
</dbReference>
<name>A0A1C4AN53_9GAMM</name>
<reference evidence="3" key="1">
    <citation type="submission" date="2016-08" db="EMBL/GenBank/DDBJ databases">
        <authorList>
            <person name="Varghese N."/>
            <person name="Submissions Spin"/>
        </authorList>
    </citation>
    <scope>NUCLEOTIDE SEQUENCE [LARGE SCALE GENOMIC DNA]</scope>
    <source>
        <strain evidence="3">R-53248</strain>
    </source>
</reference>
<gene>
    <name evidence="2" type="ORF">GA0061081_10355</name>
</gene>
<dbReference type="Gene3D" id="1.10.260.40">
    <property type="entry name" value="lambda repressor-like DNA-binding domains"/>
    <property type="match status" value="1"/>
</dbReference>
<evidence type="ECO:0000313" key="3">
    <source>
        <dbReference type="Proteomes" id="UP000199670"/>
    </source>
</evidence>
<dbReference type="RefSeq" id="WP_091347358.1">
    <property type="nucleotide sequence ID" value="NZ_FMAQ01000003.1"/>
</dbReference>
<accession>A0A1C4AN53</accession>